<dbReference type="AlphaFoldDB" id="A0A843SKA1"/>
<comment type="caution">
    <text evidence="2">The sequence shown here is derived from an EMBL/GenBank/DDBJ whole genome shotgun (WGS) entry which is preliminary data.</text>
</comment>
<accession>A0A843SKA1</accession>
<proteinExistence type="predicted"/>
<dbReference type="EMBL" id="WHUF01000006">
    <property type="protein sequence ID" value="MQA22384.1"/>
    <property type="molecule type" value="Genomic_DNA"/>
</dbReference>
<dbReference type="Proteomes" id="UP000444318">
    <property type="component" value="Unassembled WGS sequence"/>
</dbReference>
<reference evidence="2 3" key="1">
    <citation type="submission" date="2019-10" db="EMBL/GenBank/DDBJ databases">
        <title>Two novel species isolated from a subtropical stream in China.</title>
        <authorList>
            <person name="Lu H."/>
        </authorList>
    </citation>
    <scope>NUCLEOTIDE SEQUENCE [LARGE SCALE GENOMIC DNA]</scope>
    <source>
        <strain evidence="2 3">FT103W</strain>
    </source>
</reference>
<organism evidence="2 3">
    <name type="scientific">Rugamonas rivuli</name>
    <dbReference type="NCBI Taxonomy" id="2743358"/>
    <lineage>
        <taxon>Bacteria</taxon>
        <taxon>Pseudomonadati</taxon>
        <taxon>Pseudomonadota</taxon>
        <taxon>Betaproteobacteria</taxon>
        <taxon>Burkholderiales</taxon>
        <taxon>Oxalobacteraceae</taxon>
        <taxon>Telluria group</taxon>
        <taxon>Rugamonas</taxon>
    </lineage>
</organism>
<sequence>MKIDTKALGDASAAALGQRKKTDSGADFKAALEAAKQPTAAQELDSYMKKSPAERMMEMILKSLGETPQSLAAKSPQEQAAIMAKVNQIMKQKMEEATAQQSGSGSTSVNISV</sequence>
<name>A0A843SKA1_9BURK</name>
<feature type="region of interest" description="Disordered" evidence="1">
    <location>
        <begin position="1"/>
        <end position="24"/>
    </location>
</feature>
<keyword evidence="3" id="KW-1185">Reference proteome</keyword>
<protein>
    <submittedName>
        <fullName evidence="2">Uncharacterized protein</fullName>
    </submittedName>
</protein>
<evidence type="ECO:0000313" key="3">
    <source>
        <dbReference type="Proteomes" id="UP000444318"/>
    </source>
</evidence>
<gene>
    <name evidence="2" type="ORF">GEV01_22970</name>
</gene>
<evidence type="ECO:0000256" key="1">
    <source>
        <dbReference type="SAM" id="MobiDB-lite"/>
    </source>
</evidence>
<evidence type="ECO:0000313" key="2">
    <source>
        <dbReference type="EMBL" id="MQA22384.1"/>
    </source>
</evidence>
<dbReference type="RefSeq" id="WP_152807825.1">
    <property type="nucleotide sequence ID" value="NZ_WHUF01000006.1"/>
</dbReference>